<dbReference type="Gene3D" id="3.80.10.10">
    <property type="entry name" value="Ribonuclease Inhibitor"/>
    <property type="match status" value="3"/>
</dbReference>
<dbReference type="SMART" id="SM00364">
    <property type="entry name" value="LRR_BAC"/>
    <property type="match status" value="7"/>
</dbReference>
<proteinExistence type="predicted"/>
<gene>
    <name evidence="4" type="ORF">SO694_00008168</name>
</gene>
<evidence type="ECO:0000256" key="3">
    <source>
        <dbReference type="SAM" id="MobiDB-lite"/>
    </source>
</evidence>
<dbReference type="InterPro" id="IPR003591">
    <property type="entry name" value="Leu-rich_rpt_typical-subtyp"/>
</dbReference>
<sequence length="979" mass="106571">MFAKTSQSLGVVLRRARASGFLELSDRRLRALPVEAYAPTPEDLDPDEKFWEIVELRSLDATGNLFDELPGDWRSVGTLRQLRVGKNRLCALPEGIFADLPNLEVLDCGDNQIRHLPGFQGCGASLKTLLAPRNRLQALDAGVLGLAALEALDVGGNVDLKCLPRLPERLQKVDAENCGLTVVDRLPEEARTLCLSKNRLSEGVDVRHCRWLTYLDLRSNGMATYAIPDLPNLSHVFLGHNGLGDVALEKPSDALAHVDLGANRLRHLPPALGACGGLQSIDASNNDLGEVPAALGYLPKLHRLSLEGNPLRTLRRDLLTQGCDRLKAYLRTRGPSLLPEEAELARPSSSGDDRLDLRFLANGVRDPESRGVLDLKGRKLERCPLSRDDARTISDDLAADDGLDEYVADPRKRALVAKVQVVDASNNDLAQPPEAAVLLELGPALSELKLCRNKLSALPLAALARVPLKRLDCRENAIDRDEFLDAVSPLGAHLTELDASSNRLRAVPRSVFACVALRSLRLPRNAIAGDLQRGWGALVSLETLDVADNRLTSLGDVHAAPRLRVLDLANNSIRNVPPELGLCPELRTLVLHGNPQRSVRAADLPRDTPKVLAKLRDRLPANVGDRAPSPLEPSGRGRRGQPKDPLGPEASPRWRDAYDTRSPRLHEGHSPRALVDDRPPGSPPAQRSRPGSSDVVEHVRHPRVARLKCPVGEPDTPPPPLDSPPPPLDSPPPPLDSPPPPPGSSFGSRLRGLVPNRDMAWSPDFGDARVAPAVLKYGSPRGRDLNAPPSPLDLGGGARGDVVVGAWEGEADDETQPVLGRPVNISTAKREFRDRAMAWSPDQGRTRVIQHRFNVSPDPRDKAQRPPRRNLDLGPSAPFAKPIPRVSPRLGGSDHNLGLGDPSPNAARRLRKPLPKPRAARDAADQEALLVLQSKVNDLNSMLRHQDGALSQAKRFALKKQLARANADKIRFERELASR</sequence>
<dbReference type="SUPFAM" id="SSF52058">
    <property type="entry name" value="L domain-like"/>
    <property type="match status" value="3"/>
</dbReference>
<dbReference type="InterPro" id="IPR032675">
    <property type="entry name" value="LRR_dom_sf"/>
</dbReference>
<evidence type="ECO:0000256" key="2">
    <source>
        <dbReference type="ARBA" id="ARBA00022737"/>
    </source>
</evidence>
<evidence type="ECO:0000256" key="1">
    <source>
        <dbReference type="ARBA" id="ARBA00022614"/>
    </source>
</evidence>
<keyword evidence="2" id="KW-0677">Repeat</keyword>
<evidence type="ECO:0000313" key="4">
    <source>
        <dbReference type="EMBL" id="KAK7254069.1"/>
    </source>
</evidence>
<protein>
    <submittedName>
        <fullName evidence="4">Uncharacterized protein</fullName>
    </submittedName>
</protein>
<name>A0ABR1GDI9_AURAN</name>
<dbReference type="SMART" id="SM00365">
    <property type="entry name" value="LRR_SD22"/>
    <property type="match status" value="2"/>
</dbReference>
<dbReference type="PANTHER" id="PTHR48051">
    <property type="match status" value="1"/>
</dbReference>
<dbReference type="Pfam" id="PF13855">
    <property type="entry name" value="LRR_8"/>
    <property type="match status" value="2"/>
</dbReference>
<feature type="compositionally biased region" description="Basic and acidic residues" evidence="3">
    <location>
        <begin position="652"/>
        <end position="679"/>
    </location>
</feature>
<keyword evidence="5" id="KW-1185">Reference proteome</keyword>
<dbReference type="EMBL" id="JBBJCI010000032">
    <property type="protein sequence ID" value="KAK7254069.1"/>
    <property type="molecule type" value="Genomic_DNA"/>
</dbReference>
<comment type="caution">
    <text evidence="4">The sequence shown here is derived from an EMBL/GenBank/DDBJ whole genome shotgun (WGS) entry which is preliminary data.</text>
</comment>
<accession>A0ABR1GDI9</accession>
<dbReference type="PROSITE" id="PS51450">
    <property type="entry name" value="LRR"/>
    <property type="match status" value="3"/>
</dbReference>
<keyword evidence="1" id="KW-0433">Leucine-rich repeat</keyword>
<dbReference type="SMART" id="SM00369">
    <property type="entry name" value="LRR_TYP"/>
    <property type="match status" value="8"/>
</dbReference>
<feature type="region of interest" description="Disordered" evidence="3">
    <location>
        <begin position="615"/>
        <end position="752"/>
    </location>
</feature>
<evidence type="ECO:0000313" key="5">
    <source>
        <dbReference type="Proteomes" id="UP001363151"/>
    </source>
</evidence>
<dbReference type="Proteomes" id="UP001363151">
    <property type="component" value="Unassembled WGS sequence"/>
</dbReference>
<dbReference type="InterPro" id="IPR050216">
    <property type="entry name" value="LRR_domain-containing"/>
</dbReference>
<feature type="region of interest" description="Disordered" evidence="3">
    <location>
        <begin position="778"/>
        <end position="922"/>
    </location>
</feature>
<reference evidence="4 5" key="1">
    <citation type="submission" date="2024-03" db="EMBL/GenBank/DDBJ databases">
        <title>Aureococcus anophagefferens CCMP1851 and Kratosvirus quantuckense: Draft genome of a second virus-susceptible host strain in the model system.</title>
        <authorList>
            <person name="Chase E."/>
            <person name="Truchon A.R."/>
            <person name="Schepens W."/>
            <person name="Wilhelm S.W."/>
        </authorList>
    </citation>
    <scope>NUCLEOTIDE SEQUENCE [LARGE SCALE GENOMIC DNA]</scope>
    <source>
        <strain evidence="4 5">CCMP1851</strain>
    </source>
</reference>
<dbReference type="PANTHER" id="PTHR48051:SF46">
    <property type="entry name" value="LEUCINE RICH REPEAT-CONTAINING DOMAIN PROTEIN"/>
    <property type="match status" value="1"/>
</dbReference>
<feature type="compositionally biased region" description="Pro residues" evidence="3">
    <location>
        <begin position="715"/>
        <end position="743"/>
    </location>
</feature>
<dbReference type="InterPro" id="IPR001611">
    <property type="entry name" value="Leu-rich_rpt"/>
</dbReference>
<dbReference type="Pfam" id="PF13516">
    <property type="entry name" value="LRR_6"/>
    <property type="match status" value="1"/>
</dbReference>
<organism evidence="4 5">
    <name type="scientific">Aureococcus anophagefferens</name>
    <name type="common">Harmful bloom alga</name>
    <dbReference type="NCBI Taxonomy" id="44056"/>
    <lineage>
        <taxon>Eukaryota</taxon>
        <taxon>Sar</taxon>
        <taxon>Stramenopiles</taxon>
        <taxon>Ochrophyta</taxon>
        <taxon>Pelagophyceae</taxon>
        <taxon>Pelagomonadales</taxon>
        <taxon>Pelagomonadaceae</taxon>
        <taxon>Aureococcus</taxon>
    </lineage>
</organism>